<keyword evidence="2" id="KW-1133">Transmembrane helix</keyword>
<comment type="caution">
    <text evidence="3">The sequence shown here is derived from an EMBL/GenBank/DDBJ whole genome shotgun (WGS) entry which is preliminary data.</text>
</comment>
<organism evidence="3 4">
    <name type="scientific">Chryseobacterium luteum</name>
    <dbReference type="NCBI Taxonomy" id="421531"/>
    <lineage>
        <taxon>Bacteria</taxon>
        <taxon>Pseudomonadati</taxon>
        <taxon>Bacteroidota</taxon>
        <taxon>Flavobacteriia</taxon>
        <taxon>Flavobacteriales</taxon>
        <taxon>Weeksellaceae</taxon>
        <taxon>Chryseobacterium group</taxon>
        <taxon>Chryseobacterium</taxon>
    </lineage>
</organism>
<dbReference type="InterPro" id="IPR011990">
    <property type="entry name" value="TPR-like_helical_dom_sf"/>
</dbReference>
<keyword evidence="2" id="KW-0472">Membrane</keyword>
<evidence type="ECO:0000256" key="1">
    <source>
        <dbReference type="SAM" id="Coils"/>
    </source>
</evidence>
<keyword evidence="2" id="KW-0812">Transmembrane</keyword>
<accession>A0A085ZEJ3</accession>
<dbReference type="AlphaFoldDB" id="A0A085ZEJ3"/>
<dbReference type="eggNOG" id="COG2771">
    <property type="taxonomic scope" value="Bacteria"/>
</dbReference>
<dbReference type="GO" id="GO:0003677">
    <property type="term" value="F:DNA binding"/>
    <property type="evidence" value="ECO:0007669"/>
    <property type="project" value="InterPro"/>
</dbReference>
<dbReference type="OrthoDB" id="1017207at2"/>
<dbReference type="SUPFAM" id="SSF46894">
    <property type="entry name" value="C-terminal effector domain of the bipartite response regulators"/>
    <property type="match status" value="1"/>
</dbReference>
<dbReference type="RefSeq" id="WP_034705395.1">
    <property type="nucleotide sequence ID" value="NZ_JPRO01000010.1"/>
</dbReference>
<evidence type="ECO:0008006" key="5">
    <source>
        <dbReference type="Google" id="ProtNLM"/>
    </source>
</evidence>
<dbReference type="EMBL" id="JPRO01000010">
    <property type="protein sequence ID" value="KFF02857.1"/>
    <property type="molecule type" value="Genomic_DNA"/>
</dbReference>
<dbReference type="GO" id="GO:0006355">
    <property type="term" value="P:regulation of DNA-templated transcription"/>
    <property type="evidence" value="ECO:0007669"/>
    <property type="project" value="InterPro"/>
</dbReference>
<dbReference type="InterPro" id="IPR016032">
    <property type="entry name" value="Sig_transdc_resp-reg_C-effctor"/>
</dbReference>
<evidence type="ECO:0000313" key="3">
    <source>
        <dbReference type="EMBL" id="KFF02857.1"/>
    </source>
</evidence>
<dbReference type="STRING" id="421531.IX38_12940"/>
<dbReference type="Proteomes" id="UP000028703">
    <property type="component" value="Unassembled WGS sequence"/>
</dbReference>
<evidence type="ECO:0000313" key="4">
    <source>
        <dbReference type="Proteomes" id="UP000028703"/>
    </source>
</evidence>
<dbReference type="SUPFAM" id="SSF48452">
    <property type="entry name" value="TPR-like"/>
    <property type="match status" value="1"/>
</dbReference>
<reference evidence="3 4" key="1">
    <citation type="submission" date="2014-07" db="EMBL/GenBank/DDBJ databases">
        <title>Genome of Chryseobacterium luteum DSM 18605.</title>
        <authorList>
            <person name="Stropko S.J."/>
            <person name="Pipes S.E."/>
            <person name="Newman J.D."/>
        </authorList>
    </citation>
    <scope>NUCLEOTIDE SEQUENCE [LARGE SCALE GENOMIC DNA]</scope>
    <source>
        <strain evidence="3 4">DSM 18605</strain>
    </source>
</reference>
<dbReference type="Gene3D" id="1.25.40.10">
    <property type="entry name" value="Tetratricopeptide repeat domain"/>
    <property type="match status" value="1"/>
</dbReference>
<protein>
    <recommendedName>
        <fullName evidence="5">HTH luxR-type domain-containing protein</fullName>
    </recommendedName>
</protein>
<proteinExistence type="predicted"/>
<keyword evidence="1" id="KW-0175">Coiled coil</keyword>
<evidence type="ECO:0000256" key="2">
    <source>
        <dbReference type="SAM" id="Phobius"/>
    </source>
</evidence>
<sequence length="486" mass="56476">MFKLKLFILLIFIFSTSFVENKYSRNQIDNLIASTDEQLHSNKINDVLKNSDIILKSSESIGYDRGILYGNLYLGMAAYMNDNKPKLIEYGFLTESLARQENDSYALAYSLLIKSKIYKSAELYDEALKYVNLALEACDDIKIKDRQHFVRGKCMVYKTICLYYFGATNKKLLELNLQAMKELEKAGKPFNYDYNYVNIATTYENLNKPDSAEYYYHKSLACSVGPAAKGLIYLNLAALAYDSGKLDDALNYNNKSLNILLDSNVNGFYLISGNYELFMNIYKKLGIPEKVKENEKLFIYHQKKDADKDSFFKKKLLIKLIDKAEKEQNEFEKKARKKTTGYISIIIIFVVVLTGLIFIYIKESKKNKHNQEIIKNKRQKLLELNNKVNDAFAEVLELAKKDDPAFITRFKEVYLPFYTQLTSQYPTLNIGQIRFCCLLYLNFSTKEIAHYHHMTIKGVQTKKTRLRKQLNIASDVDLNKWMMELL</sequence>
<name>A0A085ZEJ3_9FLAO</name>
<feature type="coiled-coil region" evidence="1">
    <location>
        <begin position="374"/>
        <end position="401"/>
    </location>
</feature>
<feature type="transmembrane region" description="Helical" evidence="2">
    <location>
        <begin position="341"/>
        <end position="361"/>
    </location>
</feature>
<gene>
    <name evidence="3" type="ORF">IX38_12940</name>
</gene>
<keyword evidence="4" id="KW-1185">Reference proteome</keyword>